<accession>R0JSD4</accession>
<reference evidence="2" key="1">
    <citation type="journal article" date="2013" name="Nat. Genet.">
        <title>The duck genome and transcriptome provide insight into an avian influenza virus reservoir species.</title>
        <authorList>
            <person name="Huang Y."/>
            <person name="Li Y."/>
            <person name="Burt D.W."/>
            <person name="Chen H."/>
            <person name="Zhang Y."/>
            <person name="Qian W."/>
            <person name="Kim H."/>
            <person name="Gan S."/>
            <person name="Zhao Y."/>
            <person name="Li J."/>
            <person name="Yi K."/>
            <person name="Feng H."/>
            <person name="Zhu P."/>
            <person name="Li B."/>
            <person name="Liu Q."/>
            <person name="Fairley S."/>
            <person name="Magor K.E."/>
            <person name="Du Z."/>
            <person name="Hu X."/>
            <person name="Goodman L."/>
            <person name="Tafer H."/>
            <person name="Vignal A."/>
            <person name="Lee T."/>
            <person name="Kim K.W."/>
            <person name="Sheng Z."/>
            <person name="An Y."/>
            <person name="Searle S."/>
            <person name="Herrero J."/>
            <person name="Groenen M.A."/>
            <person name="Crooijmans R.P."/>
            <person name="Faraut T."/>
            <person name="Cai Q."/>
            <person name="Webster R.G."/>
            <person name="Aldridge J.R."/>
            <person name="Warren W.C."/>
            <person name="Bartschat S."/>
            <person name="Kehr S."/>
            <person name="Marz M."/>
            <person name="Stadler P.F."/>
            <person name="Smith J."/>
            <person name="Kraus R.H."/>
            <person name="Zhao Y."/>
            <person name="Ren L."/>
            <person name="Fei J."/>
            <person name="Morisson M."/>
            <person name="Kaiser P."/>
            <person name="Griffin D.K."/>
            <person name="Rao M."/>
            <person name="Pitel F."/>
            <person name="Wang J."/>
            <person name="Li N."/>
        </authorList>
    </citation>
    <scope>NUCLEOTIDE SEQUENCE [LARGE SCALE GENOMIC DNA]</scope>
</reference>
<gene>
    <name evidence="1" type="ORF">Anapl_12988</name>
</gene>
<evidence type="ECO:0000313" key="1">
    <source>
        <dbReference type="EMBL" id="EOB00331.1"/>
    </source>
</evidence>
<evidence type="ECO:0000313" key="2">
    <source>
        <dbReference type="Proteomes" id="UP000296049"/>
    </source>
</evidence>
<protein>
    <submittedName>
        <fullName evidence="1">Uncharacterized protein</fullName>
    </submittedName>
</protein>
<dbReference type="EMBL" id="KB743205">
    <property type="protein sequence ID" value="EOB00331.1"/>
    <property type="molecule type" value="Genomic_DNA"/>
</dbReference>
<name>R0JSD4_ANAPL</name>
<sequence>MARKQQGPNLDEFILALVNKCNEQEIREANDKSHGFWEKSLRGSLSCVCVTVQKAIRDDGDRWGAEDTIHPAFKKAYGPVLYINPQECQFTGAFPMDWQLDVIRSCDFCICLHVTKFTTENAHFGGSLADANCFTMDKARSVPKLHPGTLEAFSCTLLPGTDGAHQGVSVLHHISKIPQHWDKAVHAQTEMPFTSCLRVALLEWEKGNFISLERKQREVNHLLLVLDFSEEWLHPPPTTYGRYIEICSDQILVYRGVLESSSSKSMSTTKQHLETELLHHTDWSKTSQQVPNILMAKWVPHPGSKSNHTSAPKEAKVTTKPFGIQKVIRNAWSAANPVNRTADKSILMSGILMKQIHRQHDGDARASLGPSGVSSMCGQVGPKKVWETWMALEPAPDPFETEGKGDTVAGPHGRQGLAVPVCPGEADKGQIQLELCSQGPVKPSEAPLCRITFLTGMSLKSPRRWSLTAPDSTKDTPDRCLHGILQHFKRELVVLIMVVV</sequence>
<dbReference type="Proteomes" id="UP000296049">
    <property type="component" value="Unassembled WGS sequence"/>
</dbReference>
<keyword evidence="2" id="KW-1185">Reference proteome</keyword>
<proteinExistence type="predicted"/>
<organism evidence="1 2">
    <name type="scientific">Anas platyrhynchos</name>
    <name type="common">Mallard</name>
    <name type="synonym">Anas boschas</name>
    <dbReference type="NCBI Taxonomy" id="8839"/>
    <lineage>
        <taxon>Eukaryota</taxon>
        <taxon>Metazoa</taxon>
        <taxon>Chordata</taxon>
        <taxon>Craniata</taxon>
        <taxon>Vertebrata</taxon>
        <taxon>Euteleostomi</taxon>
        <taxon>Archelosauria</taxon>
        <taxon>Archosauria</taxon>
        <taxon>Dinosauria</taxon>
        <taxon>Saurischia</taxon>
        <taxon>Theropoda</taxon>
        <taxon>Coelurosauria</taxon>
        <taxon>Aves</taxon>
        <taxon>Neognathae</taxon>
        <taxon>Galloanserae</taxon>
        <taxon>Anseriformes</taxon>
        <taxon>Anatidae</taxon>
        <taxon>Anatinae</taxon>
        <taxon>Anas</taxon>
    </lineage>
</organism>
<dbReference type="AlphaFoldDB" id="R0JSD4"/>